<comment type="similarity">
    <text evidence="3">Belongs to the cytochrome P450 family.</text>
</comment>
<evidence type="ECO:0000256" key="7">
    <source>
        <dbReference type="ARBA" id="ARBA00023004"/>
    </source>
</evidence>
<evidence type="ECO:0008006" key="11">
    <source>
        <dbReference type="Google" id="ProtNLM"/>
    </source>
</evidence>
<dbReference type="GO" id="GO:0005506">
    <property type="term" value="F:iron ion binding"/>
    <property type="evidence" value="ECO:0007669"/>
    <property type="project" value="InterPro"/>
</dbReference>
<gene>
    <name evidence="9" type="ORF">H1R20_g492</name>
</gene>
<proteinExistence type="inferred from homology"/>
<dbReference type="PRINTS" id="PR00463">
    <property type="entry name" value="EP450I"/>
</dbReference>
<dbReference type="Pfam" id="PF00067">
    <property type="entry name" value="p450"/>
    <property type="match status" value="1"/>
</dbReference>
<comment type="cofactor">
    <cofactor evidence="1">
        <name>heme</name>
        <dbReference type="ChEBI" id="CHEBI:30413"/>
    </cofactor>
</comment>
<evidence type="ECO:0000313" key="10">
    <source>
        <dbReference type="Proteomes" id="UP001140091"/>
    </source>
</evidence>
<keyword evidence="7" id="KW-0408">Iron</keyword>
<protein>
    <recommendedName>
        <fullName evidence="11">Cytochrome P450</fullName>
    </recommendedName>
</protein>
<dbReference type="Gene3D" id="1.10.630.10">
    <property type="entry name" value="Cytochrome P450"/>
    <property type="match status" value="1"/>
</dbReference>
<dbReference type="PANTHER" id="PTHR46300">
    <property type="entry name" value="P450, PUTATIVE (EUROFUNG)-RELATED-RELATED"/>
    <property type="match status" value="1"/>
</dbReference>
<comment type="caution">
    <text evidence="9">The sequence shown here is derived from an EMBL/GenBank/DDBJ whole genome shotgun (WGS) entry which is preliminary data.</text>
</comment>
<evidence type="ECO:0000256" key="5">
    <source>
        <dbReference type="ARBA" id="ARBA00022723"/>
    </source>
</evidence>
<dbReference type="GO" id="GO:0004497">
    <property type="term" value="F:monooxygenase activity"/>
    <property type="evidence" value="ECO:0007669"/>
    <property type="project" value="UniProtKB-KW"/>
</dbReference>
<dbReference type="EMBL" id="JANBPK010000036">
    <property type="protein sequence ID" value="KAJ2936601.1"/>
    <property type="molecule type" value="Genomic_DNA"/>
</dbReference>
<sequence length="339" mass="38656">MLSREMGYDAYFTMMHYDTMWRKQRREFHLHFNPTVVKRYHPVILDESVSFLKDILSDPSRYRERTKSYFTGVIIRATYGIKPKGNDDPLITQVDKTTVGFSIAGRKGSFLVDLIPALTYVPDWMPGTGWKRFAKYYREMSFLSRVTPFRLVQDLVEQGTATPCVVSRMIESLPAEGDPSYREAYTIAQDTSAVAYVAVLAGADTSFSGGMTFFLALAMHPEVQKRAQKEIDEVVGFGRLPDFNDRPQLVYVDALLKEIFRWHQALPIGVPHATSEDDVYDGYFIPKGTVVIGNTWHILHDPGLYDDPLTFIPERFIKDGMINKEVANPYSAAFGFGRR</sequence>
<dbReference type="OrthoDB" id="2789670at2759"/>
<evidence type="ECO:0000256" key="4">
    <source>
        <dbReference type="ARBA" id="ARBA00022617"/>
    </source>
</evidence>
<dbReference type="CDD" id="cd11065">
    <property type="entry name" value="CYP64-like"/>
    <property type="match status" value="1"/>
</dbReference>
<evidence type="ECO:0000256" key="6">
    <source>
        <dbReference type="ARBA" id="ARBA00023002"/>
    </source>
</evidence>
<keyword evidence="8" id="KW-0503">Monooxygenase</keyword>
<keyword evidence="10" id="KW-1185">Reference proteome</keyword>
<keyword evidence="4" id="KW-0349">Heme</keyword>
<comment type="pathway">
    <text evidence="2">Secondary metabolite biosynthesis.</text>
</comment>
<name>A0A9W8JKX6_9AGAR</name>
<dbReference type="InterPro" id="IPR002401">
    <property type="entry name" value="Cyt_P450_E_grp-I"/>
</dbReference>
<dbReference type="GO" id="GO:0016705">
    <property type="term" value="F:oxidoreductase activity, acting on paired donors, with incorporation or reduction of molecular oxygen"/>
    <property type="evidence" value="ECO:0007669"/>
    <property type="project" value="InterPro"/>
</dbReference>
<dbReference type="PANTHER" id="PTHR46300:SF7">
    <property type="entry name" value="P450, PUTATIVE (EUROFUNG)-RELATED"/>
    <property type="match status" value="1"/>
</dbReference>
<feature type="non-terminal residue" evidence="9">
    <location>
        <position position="339"/>
    </location>
</feature>
<evidence type="ECO:0000313" key="9">
    <source>
        <dbReference type="EMBL" id="KAJ2936601.1"/>
    </source>
</evidence>
<keyword evidence="5" id="KW-0479">Metal-binding</keyword>
<keyword evidence="6" id="KW-0560">Oxidoreductase</keyword>
<reference evidence="9" key="1">
    <citation type="submission" date="2022-06" db="EMBL/GenBank/DDBJ databases">
        <title>Genome Sequence of Candolleomyces eurysporus.</title>
        <authorList>
            <person name="Buettner E."/>
        </authorList>
    </citation>
    <scope>NUCLEOTIDE SEQUENCE</scope>
    <source>
        <strain evidence="9">VTCC 930004</strain>
    </source>
</reference>
<dbReference type="AlphaFoldDB" id="A0A9W8JKX6"/>
<organism evidence="9 10">
    <name type="scientific">Candolleomyces eurysporus</name>
    <dbReference type="NCBI Taxonomy" id="2828524"/>
    <lineage>
        <taxon>Eukaryota</taxon>
        <taxon>Fungi</taxon>
        <taxon>Dikarya</taxon>
        <taxon>Basidiomycota</taxon>
        <taxon>Agaricomycotina</taxon>
        <taxon>Agaricomycetes</taxon>
        <taxon>Agaricomycetidae</taxon>
        <taxon>Agaricales</taxon>
        <taxon>Agaricineae</taxon>
        <taxon>Psathyrellaceae</taxon>
        <taxon>Candolleomyces</taxon>
    </lineage>
</organism>
<dbReference type="InterPro" id="IPR036396">
    <property type="entry name" value="Cyt_P450_sf"/>
</dbReference>
<accession>A0A9W8JKX6</accession>
<dbReference type="InterPro" id="IPR001128">
    <property type="entry name" value="Cyt_P450"/>
</dbReference>
<evidence type="ECO:0000256" key="2">
    <source>
        <dbReference type="ARBA" id="ARBA00005179"/>
    </source>
</evidence>
<dbReference type="Proteomes" id="UP001140091">
    <property type="component" value="Unassembled WGS sequence"/>
</dbReference>
<dbReference type="InterPro" id="IPR050364">
    <property type="entry name" value="Cytochrome_P450_fung"/>
</dbReference>
<dbReference type="GO" id="GO:0020037">
    <property type="term" value="F:heme binding"/>
    <property type="evidence" value="ECO:0007669"/>
    <property type="project" value="InterPro"/>
</dbReference>
<dbReference type="SUPFAM" id="SSF48264">
    <property type="entry name" value="Cytochrome P450"/>
    <property type="match status" value="1"/>
</dbReference>
<evidence type="ECO:0000256" key="1">
    <source>
        <dbReference type="ARBA" id="ARBA00001971"/>
    </source>
</evidence>
<evidence type="ECO:0000256" key="8">
    <source>
        <dbReference type="ARBA" id="ARBA00023033"/>
    </source>
</evidence>
<evidence type="ECO:0000256" key="3">
    <source>
        <dbReference type="ARBA" id="ARBA00010617"/>
    </source>
</evidence>